<dbReference type="AlphaFoldDB" id="A0A8K0VUC2"/>
<evidence type="ECO:0000313" key="2">
    <source>
        <dbReference type="EMBL" id="KAH7078243.1"/>
    </source>
</evidence>
<dbReference type="EMBL" id="JAGMVJ010000017">
    <property type="protein sequence ID" value="KAH7078243.1"/>
    <property type="molecule type" value="Genomic_DNA"/>
</dbReference>
<gene>
    <name evidence="2" type="ORF">FB567DRAFT_607366</name>
</gene>
<sequence length="166" mass="18804">LKNHLRYSKTHEAERLRSGFTPRGRTSVSVPFTAPHSNPTSDPLVLGPVPGTIPSSVLTLHKRDSLYHKREADKSLTHYQQEDNSLVLSFASMRLEPASTQAGPSIARFASKKGLEKHKDKGQLARPEKEIRREKPFQTPRQQYQEDEYLRDMSAALARQNCIAEQ</sequence>
<name>A0A8K0VUC2_9PLEO</name>
<organism evidence="2 3">
    <name type="scientific">Paraphoma chrysanthemicola</name>
    <dbReference type="NCBI Taxonomy" id="798071"/>
    <lineage>
        <taxon>Eukaryota</taxon>
        <taxon>Fungi</taxon>
        <taxon>Dikarya</taxon>
        <taxon>Ascomycota</taxon>
        <taxon>Pezizomycotina</taxon>
        <taxon>Dothideomycetes</taxon>
        <taxon>Pleosporomycetidae</taxon>
        <taxon>Pleosporales</taxon>
        <taxon>Pleosporineae</taxon>
        <taxon>Phaeosphaeriaceae</taxon>
        <taxon>Paraphoma</taxon>
    </lineage>
</organism>
<evidence type="ECO:0000256" key="1">
    <source>
        <dbReference type="SAM" id="MobiDB-lite"/>
    </source>
</evidence>
<evidence type="ECO:0000313" key="3">
    <source>
        <dbReference type="Proteomes" id="UP000813461"/>
    </source>
</evidence>
<accession>A0A8K0VUC2</accession>
<protein>
    <submittedName>
        <fullName evidence="2">Uncharacterized protein</fullName>
    </submittedName>
</protein>
<feature type="region of interest" description="Disordered" evidence="1">
    <location>
        <begin position="1"/>
        <end position="48"/>
    </location>
</feature>
<comment type="caution">
    <text evidence="2">The sequence shown here is derived from an EMBL/GenBank/DDBJ whole genome shotgun (WGS) entry which is preliminary data.</text>
</comment>
<feature type="compositionally biased region" description="Basic and acidic residues" evidence="1">
    <location>
        <begin position="113"/>
        <end position="136"/>
    </location>
</feature>
<feature type="region of interest" description="Disordered" evidence="1">
    <location>
        <begin position="112"/>
        <end position="147"/>
    </location>
</feature>
<dbReference type="OrthoDB" id="3787461at2759"/>
<reference evidence="2" key="1">
    <citation type="journal article" date="2021" name="Nat. Commun.">
        <title>Genetic determinants of endophytism in the Arabidopsis root mycobiome.</title>
        <authorList>
            <person name="Mesny F."/>
            <person name="Miyauchi S."/>
            <person name="Thiergart T."/>
            <person name="Pickel B."/>
            <person name="Atanasova L."/>
            <person name="Karlsson M."/>
            <person name="Huettel B."/>
            <person name="Barry K.W."/>
            <person name="Haridas S."/>
            <person name="Chen C."/>
            <person name="Bauer D."/>
            <person name="Andreopoulos W."/>
            <person name="Pangilinan J."/>
            <person name="LaButti K."/>
            <person name="Riley R."/>
            <person name="Lipzen A."/>
            <person name="Clum A."/>
            <person name="Drula E."/>
            <person name="Henrissat B."/>
            <person name="Kohler A."/>
            <person name="Grigoriev I.V."/>
            <person name="Martin F.M."/>
            <person name="Hacquard S."/>
        </authorList>
    </citation>
    <scope>NUCLEOTIDE SEQUENCE</scope>
    <source>
        <strain evidence="2">MPI-SDFR-AT-0120</strain>
    </source>
</reference>
<feature type="non-terminal residue" evidence="2">
    <location>
        <position position="166"/>
    </location>
</feature>
<keyword evidence="3" id="KW-1185">Reference proteome</keyword>
<proteinExistence type="predicted"/>
<dbReference type="Proteomes" id="UP000813461">
    <property type="component" value="Unassembled WGS sequence"/>
</dbReference>
<feature type="compositionally biased region" description="Polar residues" evidence="1">
    <location>
        <begin position="24"/>
        <end position="41"/>
    </location>
</feature>